<evidence type="ECO:0000313" key="3">
    <source>
        <dbReference type="Proteomes" id="UP001152759"/>
    </source>
</evidence>
<feature type="compositionally biased region" description="Basic and acidic residues" evidence="1">
    <location>
        <begin position="297"/>
        <end position="334"/>
    </location>
</feature>
<feature type="compositionally biased region" description="Basic and acidic residues" evidence="1">
    <location>
        <begin position="1222"/>
        <end position="1234"/>
    </location>
</feature>
<proteinExistence type="predicted"/>
<feature type="compositionally biased region" description="Polar residues" evidence="1">
    <location>
        <begin position="393"/>
        <end position="407"/>
    </location>
</feature>
<feature type="compositionally biased region" description="Basic and acidic residues" evidence="1">
    <location>
        <begin position="1244"/>
        <end position="1262"/>
    </location>
</feature>
<feature type="region of interest" description="Disordered" evidence="1">
    <location>
        <begin position="987"/>
        <end position="1173"/>
    </location>
</feature>
<feature type="compositionally biased region" description="Acidic residues" evidence="1">
    <location>
        <begin position="70"/>
        <end position="85"/>
    </location>
</feature>
<dbReference type="Proteomes" id="UP001152759">
    <property type="component" value="Chromosome 6"/>
</dbReference>
<gene>
    <name evidence="2" type="ORF">BEMITA_LOCUS9791</name>
</gene>
<feature type="region of interest" description="Disordered" evidence="1">
    <location>
        <begin position="434"/>
        <end position="466"/>
    </location>
</feature>
<evidence type="ECO:0000313" key="2">
    <source>
        <dbReference type="EMBL" id="CAH0773285.1"/>
    </source>
</evidence>
<feature type="region of interest" description="Disordered" evidence="1">
    <location>
        <begin position="63"/>
        <end position="414"/>
    </location>
</feature>
<feature type="compositionally biased region" description="Basic and acidic residues" evidence="1">
    <location>
        <begin position="1107"/>
        <end position="1122"/>
    </location>
</feature>
<keyword evidence="3" id="KW-1185">Reference proteome</keyword>
<name>A0A9P0G4E2_BEMTA</name>
<feature type="compositionally biased region" description="Basic and acidic residues" evidence="1">
    <location>
        <begin position="132"/>
        <end position="153"/>
    </location>
</feature>
<dbReference type="GO" id="GO:0005634">
    <property type="term" value="C:nucleus"/>
    <property type="evidence" value="ECO:0007669"/>
    <property type="project" value="TreeGrafter"/>
</dbReference>
<dbReference type="PANTHER" id="PTHR15410:SF2">
    <property type="entry name" value="HIRA-INTERACTING PROTEIN 3"/>
    <property type="match status" value="1"/>
</dbReference>
<dbReference type="PANTHER" id="PTHR15410">
    <property type="entry name" value="HIRA-INTERACTING PROTEIN 3"/>
    <property type="match status" value="1"/>
</dbReference>
<feature type="compositionally biased region" description="Polar residues" evidence="1">
    <location>
        <begin position="434"/>
        <end position="444"/>
    </location>
</feature>
<dbReference type="InterPro" id="IPR037647">
    <property type="entry name" value="HIRIP3"/>
</dbReference>
<feature type="compositionally biased region" description="Basic and acidic residues" evidence="1">
    <location>
        <begin position="740"/>
        <end position="757"/>
    </location>
</feature>
<accession>A0A9P0G4E2</accession>
<evidence type="ECO:0000256" key="1">
    <source>
        <dbReference type="SAM" id="MobiDB-lite"/>
    </source>
</evidence>
<feature type="compositionally biased region" description="Basic residues" evidence="1">
    <location>
        <begin position="626"/>
        <end position="635"/>
    </location>
</feature>
<dbReference type="KEGG" id="btab:109033852"/>
<sequence length="1350" mass="149594">MDFSIDFHGDSELVAKQLDPVNEDLFNSDSIVEKELQEAMESLADGTNAAADPVVDDVISSIPLPNGTDGLEDILSDEDYGVEPEETGKFSSEALASEAAEAPEEAGTSEEAVVEGYEENIPEEDTVQNDNGTDKALESEQEVHSEEKAEEGKSNLLEDSMLKEPIGELETEVANEPSLKKSPRSKKPKADKSADESNEESPQKVSPRARKKPGESDREQTDDDSKSESTSPKRVASKSKKGNVQKSGDESSIESPQKVSPRARKKPVKLASADESGEESSEQSPQKISQRVRKKPEKLEYEDSPKKSSRESDSPAKRGRPRKEITSESDKVSSDSDVPLSRKKKRALAGSDRESVSSSKTSSMLKSRNEKRKRTSGSETDDTTHSPVKKSSRLSNGRTRESSSPIQFLSPEEALEVSPVVQLGPKVEGTSASFNETAKRNGSISPPKPSATIKATKSKKSKSTSKEVELPLDKNDKLIEKLKGYVSMSGHRIQNYKNFWQDCPTRQMKINKLKKFLIEHGVKVEGRWNNKKVIKAIKKKKLADEVAALNCNVIISKGRSLRTRRSFWDLSEPEDRSLNSSSPPASEQKLMIGIDSVSNDSNLNIKRKKSSAMISSESSNSLTEKRQKKVVKKKREVSPEYSDEETLLSAASGSMKQGKAIYIDSDSESDTQVKRRLFVGGNNSNQSEEEAESEEVSIKRDTETEIESAQEGDKKLKSTKKTKRRNKPLECLAPKSQTKKNSDESEKMESKDSETRLNKKIKSNTSEKLEDSASDFDSGSESRMKSQKKSKVKRQSSKTVSKVLSNPNKQLNKVKKPNGTESCSESESSDSDSMPIAKMKPKKLGKKAESVDSDSDSMPIAKIKSKMLKAINSGSDFMSVAEVKTKKLKKRQEIIDSDSGLMHKAEIKLKKRTKKPKTIDNDSDSMSIAKIKAKKLETIDSASNTMSIKNKFKKLKKKSETIDTDSDSDSMSIAEIKSKKEKNIYSYSDSMSTADLKSRKLKKKPETVDSDSDSDSQSLAKIKSKKLNKKPEAFVVRPSAHSTAKAKVQHRKKKPKNNDSDSDVKSKKENSPMSTDSDSDSMSIADIRTKKLKKKPEVPAEDSDACDTSKVKAKEGRKEPRKSYINSDIKSNRKENATCSDSESDKESDFDSSQTSQSSRTKKRKRRKDLDSTLSDVEVKLTHIFTGEFETVSGTKNKSAENSLKKRRVEVTSDENCSTDKISADSKAHGKVDSAAKISPAKKFSHESDSKPKEDEEFRLQLEDTSEDTLSEACDTKSVVAALSTSCTKENRVRQSTPQKNRPKSKTEESSAKKQNVLHDVLSSKNIQDILHESFSEFDENGEELEDFET</sequence>
<protein>
    <submittedName>
        <fullName evidence="2">Uncharacterized protein</fullName>
    </submittedName>
</protein>
<feature type="compositionally biased region" description="Basic and acidic residues" evidence="1">
    <location>
        <begin position="1056"/>
        <end position="1070"/>
    </location>
</feature>
<feature type="compositionally biased region" description="Polar residues" evidence="1">
    <location>
        <begin position="1285"/>
        <end position="1300"/>
    </location>
</feature>
<feature type="compositionally biased region" description="Basic and acidic residues" evidence="1">
    <location>
        <begin position="212"/>
        <end position="227"/>
    </location>
</feature>
<feature type="region of interest" description="Disordered" evidence="1">
    <location>
        <begin position="953"/>
        <end position="975"/>
    </location>
</feature>
<reference evidence="2" key="1">
    <citation type="submission" date="2021-12" db="EMBL/GenBank/DDBJ databases">
        <authorList>
            <person name="King R."/>
        </authorList>
    </citation>
    <scope>NUCLEOTIDE SEQUENCE</scope>
</reference>
<feature type="compositionally biased region" description="Low complexity" evidence="1">
    <location>
        <begin position="91"/>
        <end position="100"/>
    </location>
</feature>
<feature type="region of interest" description="Disordered" evidence="1">
    <location>
        <begin position="605"/>
        <end position="856"/>
    </location>
</feature>
<feature type="compositionally biased region" description="Polar residues" evidence="1">
    <location>
        <begin position="1192"/>
        <end position="1202"/>
    </location>
</feature>
<feature type="compositionally biased region" description="Low complexity" evidence="1">
    <location>
        <begin position="356"/>
        <end position="366"/>
    </location>
</feature>
<feature type="compositionally biased region" description="Low complexity" evidence="1">
    <location>
        <begin position="611"/>
        <end position="621"/>
    </location>
</feature>
<feature type="compositionally biased region" description="Basic residues" evidence="1">
    <location>
        <begin position="717"/>
        <end position="726"/>
    </location>
</feature>
<dbReference type="EMBL" id="OU963867">
    <property type="protein sequence ID" value="CAH0773285.1"/>
    <property type="molecule type" value="Genomic_DNA"/>
</dbReference>
<feature type="region of interest" description="Disordered" evidence="1">
    <location>
        <begin position="1285"/>
        <end position="1316"/>
    </location>
</feature>
<feature type="region of interest" description="Disordered" evidence="1">
    <location>
        <begin position="1190"/>
        <end position="1273"/>
    </location>
</feature>
<organism evidence="2 3">
    <name type="scientific">Bemisia tabaci</name>
    <name type="common">Sweetpotato whitefly</name>
    <name type="synonym">Aleurodes tabaci</name>
    <dbReference type="NCBI Taxonomy" id="7038"/>
    <lineage>
        <taxon>Eukaryota</taxon>
        <taxon>Metazoa</taxon>
        <taxon>Ecdysozoa</taxon>
        <taxon>Arthropoda</taxon>
        <taxon>Hexapoda</taxon>
        <taxon>Insecta</taxon>
        <taxon>Pterygota</taxon>
        <taxon>Neoptera</taxon>
        <taxon>Paraneoptera</taxon>
        <taxon>Hemiptera</taxon>
        <taxon>Sternorrhyncha</taxon>
        <taxon>Aleyrodoidea</taxon>
        <taxon>Aleyrodidae</taxon>
        <taxon>Aleyrodinae</taxon>
        <taxon>Bemisia</taxon>
    </lineage>
</organism>
<feature type="compositionally biased region" description="Low complexity" evidence="1">
    <location>
        <begin position="1071"/>
        <end position="1083"/>
    </location>
</feature>
<feature type="compositionally biased region" description="Acidic residues" evidence="1">
    <location>
        <begin position="101"/>
        <end position="127"/>
    </location>
</feature>
<feature type="compositionally biased region" description="Basic residues" evidence="1">
    <location>
        <begin position="785"/>
        <end position="796"/>
    </location>
</feature>